<feature type="transmembrane region" description="Helical" evidence="1">
    <location>
        <begin position="44"/>
        <end position="65"/>
    </location>
</feature>
<name>A0A3S8U7U2_9RHOB</name>
<keyword evidence="1" id="KW-0472">Membrane</keyword>
<dbReference type="OrthoDB" id="7728331at2"/>
<evidence type="ECO:0000256" key="1">
    <source>
        <dbReference type="SAM" id="Phobius"/>
    </source>
</evidence>
<organism evidence="2 3">
    <name type="scientific">Tabrizicola piscis</name>
    <dbReference type="NCBI Taxonomy" id="2494374"/>
    <lineage>
        <taxon>Bacteria</taxon>
        <taxon>Pseudomonadati</taxon>
        <taxon>Pseudomonadota</taxon>
        <taxon>Alphaproteobacteria</taxon>
        <taxon>Rhodobacterales</taxon>
        <taxon>Paracoccaceae</taxon>
        <taxon>Tabrizicola</taxon>
    </lineage>
</organism>
<feature type="transmembrane region" description="Helical" evidence="1">
    <location>
        <begin position="18"/>
        <end position="38"/>
    </location>
</feature>
<dbReference type="KEGG" id="taw:EI545_12860"/>
<keyword evidence="3" id="KW-1185">Reference proteome</keyword>
<dbReference type="Proteomes" id="UP000282002">
    <property type="component" value="Chromosome"/>
</dbReference>
<keyword evidence="1" id="KW-0812">Transmembrane</keyword>
<evidence type="ECO:0000313" key="2">
    <source>
        <dbReference type="EMBL" id="AZL59643.1"/>
    </source>
</evidence>
<sequence>MRVKSETPDMLVIEDRPILVAILLSAFILIDATVVLALASQGNWAGVAMLGLALPLLVGALVLFVRRTLIFLHRPQGQVTIRVASLIGQTETSLPLANVTGAEVQKSRSSKGGSTYRPALRLAGGGARELVSVYSSGSGADRVAAAINRWLGA</sequence>
<dbReference type="RefSeq" id="WP_125325838.1">
    <property type="nucleotide sequence ID" value="NZ_CP034328.1"/>
</dbReference>
<evidence type="ECO:0008006" key="4">
    <source>
        <dbReference type="Google" id="ProtNLM"/>
    </source>
</evidence>
<keyword evidence="1" id="KW-1133">Transmembrane helix</keyword>
<dbReference type="AlphaFoldDB" id="A0A3S8U7U2"/>
<dbReference type="EMBL" id="CP034328">
    <property type="protein sequence ID" value="AZL59643.1"/>
    <property type="molecule type" value="Genomic_DNA"/>
</dbReference>
<reference evidence="2 3" key="1">
    <citation type="submission" date="2018-12" db="EMBL/GenBank/DDBJ databases">
        <title>Complete genome sequencing of Tabrizicola sp. K13M18.</title>
        <authorList>
            <person name="Bae J.-W."/>
        </authorList>
    </citation>
    <scope>NUCLEOTIDE SEQUENCE [LARGE SCALE GENOMIC DNA]</scope>
    <source>
        <strain evidence="2 3">K13M18</strain>
    </source>
</reference>
<proteinExistence type="predicted"/>
<gene>
    <name evidence="2" type="ORF">EI545_12860</name>
</gene>
<evidence type="ECO:0000313" key="3">
    <source>
        <dbReference type="Proteomes" id="UP000282002"/>
    </source>
</evidence>
<accession>A0A3S8U7U2</accession>
<protein>
    <recommendedName>
        <fullName evidence="4">DUF304 domain-containing protein</fullName>
    </recommendedName>
</protein>